<keyword evidence="10" id="KW-0548">Nucleotidyltransferase</keyword>
<dbReference type="InterPro" id="IPR013482">
    <property type="entry name" value="Molybde_CF_guanTrfase"/>
</dbReference>
<organism evidence="10 11">
    <name type="scientific">Glycocaulis abyssi</name>
    <dbReference type="NCBI Taxonomy" id="1433403"/>
    <lineage>
        <taxon>Bacteria</taxon>
        <taxon>Pseudomonadati</taxon>
        <taxon>Pseudomonadota</taxon>
        <taxon>Alphaproteobacteria</taxon>
        <taxon>Maricaulales</taxon>
        <taxon>Maricaulaceae</taxon>
        <taxon>Glycocaulis</taxon>
    </lineage>
</organism>
<feature type="binding site" evidence="8">
    <location>
        <begin position="10"/>
        <end position="12"/>
    </location>
    <ligand>
        <name>GTP</name>
        <dbReference type="ChEBI" id="CHEBI:37565"/>
    </ligand>
</feature>
<comment type="subcellular location">
    <subcellularLocation>
        <location evidence="8">Cytoplasm</location>
    </subcellularLocation>
</comment>
<dbReference type="RefSeq" id="WP_371395224.1">
    <property type="nucleotide sequence ID" value="NZ_CP163422.1"/>
</dbReference>
<keyword evidence="11" id="KW-1185">Reference proteome</keyword>
<comment type="caution">
    <text evidence="10">The sequence shown here is derived from an EMBL/GenBank/DDBJ whole genome shotgun (WGS) entry which is preliminary data.</text>
</comment>
<reference evidence="11" key="1">
    <citation type="journal article" date="2019" name="Int. J. Syst. Evol. Microbiol.">
        <title>The Global Catalogue of Microorganisms (GCM) 10K type strain sequencing project: providing services to taxonomists for standard genome sequencing and annotation.</title>
        <authorList>
            <consortium name="The Broad Institute Genomics Platform"/>
            <consortium name="The Broad Institute Genome Sequencing Center for Infectious Disease"/>
            <person name="Wu L."/>
            <person name="Ma J."/>
        </authorList>
    </citation>
    <scope>NUCLEOTIDE SEQUENCE [LARGE SCALE GENOMIC DNA]</scope>
    <source>
        <strain evidence="11">CCUG 62981</strain>
    </source>
</reference>
<feature type="binding site" evidence="8">
    <location>
        <position position="102"/>
    </location>
    <ligand>
        <name>GTP</name>
        <dbReference type="ChEBI" id="CHEBI:37565"/>
    </ligand>
</feature>
<keyword evidence="2 8" id="KW-0808">Transferase</keyword>
<keyword evidence="1 8" id="KW-0963">Cytoplasm</keyword>
<feature type="binding site" evidence="8">
    <location>
        <position position="102"/>
    </location>
    <ligand>
        <name>Mg(2+)</name>
        <dbReference type="ChEBI" id="CHEBI:18420"/>
    </ligand>
</feature>
<accession>A0ABV9NFS9</accession>
<dbReference type="GO" id="GO:0016779">
    <property type="term" value="F:nucleotidyltransferase activity"/>
    <property type="evidence" value="ECO:0007669"/>
    <property type="project" value="UniProtKB-KW"/>
</dbReference>
<dbReference type="InterPro" id="IPR025877">
    <property type="entry name" value="MobA-like_NTP_Trfase"/>
</dbReference>
<evidence type="ECO:0000256" key="3">
    <source>
        <dbReference type="ARBA" id="ARBA00022723"/>
    </source>
</evidence>
<evidence type="ECO:0000313" key="10">
    <source>
        <dbReference type="EMBL" id="MFC4726116.1"/>
    </source>
</evidence>
<evidence type="ECO:0000313" key="11">
    <source>
        <dbReference type="Proteomes" id="UP001596024"/>
    </source>
</evidence>
<dbReference type="Pfam" id="PF12804">
    <property type="entry name" value="NTP_transf_3"/>
    <property type="match status" value="1"/>
</dbReference>
<dbReference type="HAMAP" id="MF_00316">
    <property type="entry name" value="MobA"/>
    <property type="match status" value="1"/>
</dbReference>
<evidence type="ECO:0000256" key="5">
    <source>
        <dbReference type="ARBA" id="ARBA00022842"/>
    </source>
</evidence>
<comment type="cofactor">
    <cofactor evidence="8">
        <name>Mg(2+)</name>
        <dbReference type="ChEBI" id="CHEBI:18420"/>
    </cofactor>
</comment>
<evidence type="ECO:0000256" key="2">
    <source>
        <dbReference type="ARBA" id="ARBA00022679"/>
    </source>
</evidence>
<dbReference type="InterPro" id="IPR029044">
    <property type="entry name" value="Nucleotide-diphossugar_trans"/>
</dbReference>
<dbReference type="CDD" id="cd02503">
    <property type="entry name" value="MobA"/>
    <property type="match status" value="1"/>
</dbReference>
<comment type="function">
    <text evidence="8">Transfers a GMP moiety from GTP to Mo-molybdopterin (Mo-MPT) cofactor (Moco or molybdenum cofactor) to form Mo-molybdopterin guanine dinucleotide (Mo-MGD) cofactor.</text>
</comment>
<keyword evidence="3 8" id="KW-0479">Metal-binding</keyword>
<feature type="binding site" evidence="8">
    <location>
        <position position="22"/>
    </location>
    <ligand>
        <name>GTP</name>
        <dbReference type="ChEBI" id="CHEBI:37565"/>
    </ligand>
</feature>
<keyword evidence="4 8" id="KW-0547">Nucleotide-binding</keyword>
<protein>
    <recommendedName>
        <fullName evidence="8">Molybdenum cofactor guanylyltransferase</fullName>
        <shortName evidence="8">MoCo guanylyltransferase</shortName>
        <ecNumber evidence="8">2.7.7.77</ecNumber>
    </recommendedName>
    <alternativeName>
        <fullName evidence="8">GTP:molybdopterin guanylyltransferase</fullName>
    </alternativeName>
    <alternativeName>
        <fullName evidence="8">Mo-MPT guanylyltransferase</fullName>
    </alternativeName>
    <alternativeName>
        <fullName evidence="8">Molybdopterin guanylyltransferase</fullName>
    </alternativeName>
    <alternativeName>
        <fullName evidence="8">Molybdopterin-guanine dinucleotide synthase</fullName>
        <shortName evidence="8">MGD synthase</shortName>
    </alternativeName>
</protein>
<feature type="domain" description="MobA-like NTP transferase" evidence="9">
    <location>
        <begin position="8"/>
        <end position="152"/>
    </location>
</feature>
<dbReference type="Proteomes" id="UP001596024">
    <property type="component" value="Unassembled WGS sequence"/>
</dbReference>
<proteinExistence type="inferred from homology"/>
<evidence type="ECO:0000256" key="6">
    <source>
        <dbReference type="ARBA" id="ARBA00023134"/>
    </source>
</evidence>
<dbReference type="Gene3D" id="3.90.550.10">
    <property type="entry name" value="Spore Coat Polysaccharide Biosynthesis Protein SpsA, Chain A"/>
    <property type="match status" value="1"/>
</dbReference>
<evidence type="ECO:0000256" key="1">
    <source>
        <dbReference type="ARBA" id="ARBA00022490"/>
    </source>
</evidence>
<comment type="subunit">
    <text evidence="8">Monomer.</text>
</comment>
<comment type="catalytic activity">
    <reaction evidence="8">
        <text>Mo-molybdopterin + GTP + H(+) = Mo-molybdopterin guanine dinucleotide + diphosphate</text>
        <dbReference type="Rhea" id="RHEA:34243"/>
        <dbReference type="ChEBI" id="CHEBI:15378"/>
        <dbReference type="ChEBI" id="CHEBI:33019"/>
        <dbReference type="ChEBI" id="CHEBI:37565"/>
        <dbReference type="ChEBI" id="CHEBI:71302"/>
        <dbReference type="ChEBI" id="CHEBI:71310"/>
        <dbReference type="EC" id="2.7.7.77"/>
    </reaction>
</comment>
<sequence length="206" mass="21719">MNHTFAIAVFAGGLGTRIGGNKPSRLLAGRPLADHVKDRVSRWRAPLWELVRQAGQGGLGGSEEICDASPPGVVLEGPLAGLYPALLRAEAEGRDLLTVPVDMPFLPDDLPGRLGAALVGERGPVCAMAQSQGRPHPVCTLWRGPVSGLIAEQAFAGNFSLKALAARAGVRHVIWTQAPDPFFNINTPEELAEAQVLLAAADRKVS</sequence>
<dbReference type="PANTHER" id="PTHR19136">
    <property type="entry name" value="MOLYBDENUM COFACTOR GUANYLYLTRANSFERASE"/>
    <property type="match status" value="1"/>
</dbReference>
<comment type="domain">
    <text evidence="8">The N-terminal domain determines nucleotide recognition and specific binding, while the C-terminal domain determines the specific binding to the target protein.</text>
</comment>
<name>A0ABV9NFS9_9PROT</name>
<keyword evidence="7 8" id="KW-0501">Molybdenum cofactor biosynthesis</keyword>
<dbReference type="SUPFAM" id="SSF53448">
    <property type="entry name" value="Nucleotide-diphospho-sugar transferases"/>
    <property type="match status" value="1"/>
</dbReference>
<feature type="binding site" evidence="8">
    <location>
        <position position="67"/>
    </location>
    <ligand>
        <name>GTP</name>
        <dbReference type="ChEBI" id="CHEBI:37565"/>
    </ligand>
</feature>
<evidence type="ECO:0000256" key="8">
    <source>
        <dbReference type="HAMAP-Rule" id="MF_00316"/>
    </source>
</evidence>
<comment type="similarity">
    <text evidence="8">Belongs to the MobA family.</text>
</comment>
<keyword evidence="6 8" id="KW-0342">GTP-binding</keyword>
<dbReference type="EC" id="2.7.7.77" evidence="8"/>
<dbReference type="PANTHER" id="PTHR19136:SF81">
    <property type="entry name" value="MOLYBDENUM COFACTOR GUANYLYLTRANSFERASE"/>
    <property type="match status" value="1"/>
</dbReference>
<evidence type="ECO:0000256" key="4">
    <source>
        <dbReference type="ARBA" id="ARBA00022741"/>
    </source>
</evidence>
<evidence type="ECO:0000259" key="9">
    <source>
        <dbReference type="Pfam" id="PF12804"/>
    </source>
</evidence>
<gene>
    <name evidence="8" type="primary">mobA</name>
    <name evidence="10" type="ORF">ACFPB0_12510</name>
</gene>
<comment type="caution">
    <text evidence="8">Lacks conserved residue(s) required for the propagation of feature annotation.</text>
</comment>
<dbReference type="EMBL" id="JBHSGQ010000007">
    <property type="protein sequence ID" value="MFC4726116.1"/>
    <property type="molecule type" value="Genomic_DNA"/>
</dbReference>
<keyword evidence="5 8" id="KW-0460">Magnesium</keyword>
<evidence type="ECO:0000256" key="7">
    <source>
        <dbReference type="ARBA" id="ARBA00023150"/>
    </source>
</evidence>